<evidence type="ECO:0000259" key="2">
    <source>
        <dbReference type="PROSITE" id="PS50113"/>
    </source>
</evidence>
<dbReference type="Pfam" id="PF00990">
    <property type="entry name" value="GGDEF"/>
    <property type="match status" value="1"/>
</dbReference>
<organism evidence="4 5">
    <name type="scientific">Caproiciproducens faecalis</name>
    <dbReference type="NCBI Taxonomy" id="2820301"/>
    <lineage>
        <taxon>Bacteria</taxon>
        <taxon>Bacillati</taxon>
        <taxon>Bacillota</taxon>
        <taxon>Clostridia</taxon>
        <taxon>Eubacteriales</taxon>
        <taxon>Acutalibacteraceae</taxon>
        <taxon>Caproiciproducens</taxon>
    </lineage>
</organism>
<accession>A0ABS7DMR1</accession>
<dbReference type="InterPro" id="IPR029787">
    <property type="entry name" value="Nucleotide_cyclase"/>
</dbReference>
<dbReference type="InterPro" id="IPR043128">
    <property type="entry name" value="Rev_trsase/Diguanyl_cyclase"/>
</dbReference>
<dbReference type="InterPro" id="IPR052155">
    <property type="entry name" value="Biofilm_reg_signaling"/>
</dbReference>
<dbReference type="RefSeq" id="WP_219964981.1">
    <property type="nucleotide sequence ID" value="NZ_JAGFNZ010000002.1"/>
</dbReference>
<dbReference type="SUPFAM" id="SSF55073">
    <property type="entry name" value="Nucleotide cyclase"/>
    <property type="match status" value="1"/>
</dbReference>
<name>A0ABS7DMR1_9FIRM</name>
<dbReference type="PROSITE" id="PS50113">
    <property type="entry name" value="PAC"/>
    <property type="match status" value="2"/>
</dbReference>
<dbReference type="SUPFAM" id="SSF55785">
    <property type="entry name" value="PYP-like sensor domain (PAS domain)"/>
    <property type="match status" value="2"/>
</dbReference>
<comment type="caution">
    <text evidence="4">The sequence shown here is derived from an EMBL/GenBank/DDBJ whole genome shotgun (WGS) entry which is preliminary data.</text>
</comment>
<dbReference type="PANTHER" id="PTHR44757:SF2">
    <property type="entry name" value="BIOFILM ARCHITECTURE MAINTENANCE PROTEIN MBAA"/>
    <property type="match status" value="1"/>
</dbReference>
<dbReference type="Pfam" id="PF08447">
    <property type="entry name" value="PAS_3"/>
    <property type="match status" value="1"/>
</dbReference>
<protein>
    <submittedName>
        <fullName evidence="4">Diguanylate cyclase</fullName>
    </submittedName>
</protein>
<keyword evidence="5" id="KW-1185">Reference proteome</keyword>
<dbReference type="SMART" id="SM00086">
    <property type="entry name" value="PAC"/>
    <property type="match status" value="2"/>
</dbReference>
<dbReference type="InterPro" id="IPR000014">
    <property type="entry name" value="PAS"/>
</dbReference>
<feature type="domain" description="PAC" evidence="2">
    <location>
        <begin position="93"/>
        <end position="144"/>
    </location>
</feature>
<dbReference type="NCBIfam" id="TIGR00254">
    <property type="entry name" value="GGDEF"/>
    <property type="match status" value="1"/>
</dbReference>
<dbReference type="PROSITE" id="PS50887">
    <property type="entry name" value="GGDEF"/>
    <property type="match status" value="1"/>
</dbReference>
<dbReference type="EMBL" id="JAGFNZ010000002">
    <property type="protein sequence ID" value="MBW7572591.1"/>
    <property type="molecule type" value="Genomic_DNA"/>
</dbReference>
<feature type="coiled-coil region" evidence="1">
    <location>
        <begin position="129"/>
        <end position="169"/>
    </location>
</feature>
<feature type="domain" description="PAC" evidence="2">
    <location>
        <begin position="235"/>
        <end position="287"/>
    </location>
</feature>
<dbReference type="Proteomes" id="UP000719942">
    <property type="component" value="Unassembled WGS sequence"/>
</dbReference>
<keyword evidence="1" id="KW-0175">Coiled coil</keyword>
<sequence>MSLQKEVTPMSQTAMSTLGIETIVNYLGGGVFCCKNDGVLTIAYASTSFYSMFEYSEGEITALNGPSPNRVLSSDQRINWGRLAENLKKRGLAELELKLVQKSGNYIWAICCLRLMIAEDGSEYFCGILEDVTKRRRSIKREREQLEIIKKAKRELANSEERYRIIMEQAADPICDYNFKTQELYCSPPFKEKFGLEVNADGLLEQLYHSDIIYEDDKSRILNDVYSFLNGKNPKSPEYRFKDVNGAYRWYRVRSTVLCDEQKEPLRMIAFISDIDRQKRETMSLKEKAEHDQLTGLYNRMTTNTLIDKVISQSSTGSRHALFTIDIDNFKNVNDNLGHLVGDEVIVNIASKIKKKFREDDIIGRIGGDEFVVFLTDISRRDVERKADVLQTIFRNAHPHDDPELKVSGSIGVAFYPEDGTNYYELFSKADAAMYAAKNSGKDAYRTYADTARQDK</sequence>
<dbReference type="SMART" id="SM00267">
    <property type="entry name" value="GGDEF"/>
    <property type="match status" value="1"/>
</dbReference>
<dbReference type="InterPro" id="IPR035965">
    <property type="entry name" value="PAS-like_dom_sf"/>
</dbReference>
<proteinExistence type="predicted"/>
<feature type="domain" description="GGDEF" evidence="3">
    <location>
        <begin position="318"/>
        <end position="450"/>
    </location>
</feature>
<dbReference type="InterPro" id="IPR000700">
    <property type="entry name" value="PAS-assoc_C"/>
</dbReference>
<dbReference type="CDD" id="cd01949">
    <property type="entry name" value="GGDEF"/>
    <property type="match status" value="1"/>
</dbReference>
<reference evidence="4 5" key="1">
    <citation type="submission" date="2021-03" db="EMBL/GenBank/DDBJ databases">
        <title>Caproiciproducens sp. nov. isolated from feces of cow.</title>
        <authorList>
            <person name="Choi J.-Y."/>
        </authorList>
    </citation>
    <scope>NUCLEOTIDE SEQUENCE [LARGE SCALE GENOMIC DNA]</scope>
    <source>
        <strain evidence="4 5">AGMB10547</strain>
    </source>
</reference>
<dbReference type="InterPro" id="IPR001610">
    <property type="entry name" value="PAC"/>
</dbReference>
<evidence type="ECO:0000313" key="4">
    <source>
        <dbReference type="EMBL" id="MBW7572591.1"/>
    </source>
</evidence>
<gene>
    <name evidence="4" type="ORF">J5W02_07170</name>
</gene>
<dbReference type="Pfam" id="PF13426">
    <property type="entry name" value="PAS_9"/>
    <property type="match status" value="1"/>
</dbReference>
<dbReference type="Gene3D" id="3.30.70.270">
    <property type="match status" value="1"/>
</dbReference>
<dbReference type="PANTHER" id="PTHR44757">
    <property type="entry name" value="DIGUANYLATE CYCLASE DGCP"/>
    <property type="match status" value="1"/>
</dbReference>
<evidence type="ECO:0000259" key="3">
    <source>
        <dbReference type="PROSITE" id="PS50887"/>
    </source>
</evidence>
<dbReference type="NCBIfam" id="TIGR00229">
    <property type="entry name" value="sensory_box"/>
    <property type="match status" value="1"/>
</dbReference>
<dbReference type="Gene3D" id="3.30.450.20">
    <property type="entry name" value="PAS domain"/>
    <property type="match status" value="2"/>
</dbReference>
<evidence type="ECO:0000313" key="5">
    <source>
        <dbReference type="Proteomes" id="UP000719942"/>
    </source>
</evidence>
<dbReference type="InterPro" id="IPR000160">
    <property type="entry name" value="GGDEF_dom"/>
</dbReference>
<dbReference type="CDD" id="cd00130">
    <property type="entry name" value="PAS"/>
    <property type="match status" value="1"/>
</dbReference>
<dbReference type="InterPro" id="IPR013655">
    <property type="entry name" value="PAS_fold_3"/>
</dbReference>
<evidence type="ECO:0000256" key="1">
    <source>
        <dbReference type="SAM" id="Coils"/>
    </source>
</evidence>